<keyword evidence="3" id="KW-1185">Reference proteome</keyword>
<proteinExistence type="predicted"/>
<evidence type="ECO:0000313" key="3">
    <source>
        <dbReference type="Proteomes" id="UP001175000"/>
    </source>
</evidence>
<reference evidence="2" key="1">
    <citation type="submission" date="2023-06" db="EMBL/GenBank/DDBJ databases">
        <title>Genome-scale phylogeny and comparative genomics of the fungal order Sordariales.</title>
        <authorList>
            <consortium name="Lawrence Berkeley National Laboratory"/>
            <person name="Hensen N."/>
            <person name="Bonometti L."/>
            <person name="Westerberg I."/>
            <person name="Brannstrom I.O."/>
            <person name="Guillou S."/>
            <person name="Cros-Aarteil S."/>
            <person name="Calhoun S."/>
            <person name="Haridas S."/>
            <person name="Kuo A."/>
            <person name="Mondo S."/>
            <person name="Pangilinan J."/>
            <person name="Riley R."/>
            <person name="Labutti K."/>
            <person name="Andreopoulos B."/>
            <person name="Lipzen A."/>
            <person name="Chen C."/>
            <person name="Yanf M."/>
            <person name="Daum C."/>
            <person name="Ng V."/>
            <person name="Clum A."/>
            <person name="Steindorff A."/>
            <person name="Ohm R."/>
            <person name="Martin F."/>
            <person name="Silar P."/>
            <person name="Natvig D."/>
            <person name="Lalanne C."/>
            <person name="Gautier V."/>
            <person name="Ament-Velasquez S.L."/>
            <person name="Kruys A."/>
            <person name="Hutchinson M.I."/>
            <person name="Powell A.J."/>
            <person name="Barry K."/>
            <person name="Miller A.N."/>
            <person name="Grigoriev I.V."/>
            <person name="Debuchy R."/>
            <person name="Gladieux P."/>
            <person name="Thoren M.H."/>
            <person name="Johannesson H."/>
        </authorList>
    </citation>
    <scope>NUCLEOTIDE SEQUENCE</scope>
    <source>
        <strain evidence="2">CBS 606.72</strain>
    </source>
</reference>
<feature type="region of interest" description="Disordered" evidence="1">
    <location>
        <begin position="184"/>
        <end position="209"/>
    </location>
</feature>
<feature type="compositionally biased region" description="Polar residues" evidence="1">
    <location>
        <begin position="190"/>
        <end position="209"/>
    </location>
</feature>
<sequence>MGQSGEQKVRMTVPGNRPWPTSAGPMTHPILQPSGFGGEGPHPPASRPATIRQELSILPSPGDWRLARCCETLAFCVQKGSGCSSCSELCIPSLPSGSNGHFVQFSFGYEESRSSPDGVALHVGCLWPIARSGTGLPLHTGSESSFLERYTDGSRLLQYCCWQVLGSGEDICAMRNRAPNLSQDVDERQGQASNRSASTQSEDFTTVFP</sequence>
<dbReference type="Proteomes" id="UP001175000">
    <property type="component" value="Unassembled WGS sequence"/>
</dbReference>
<name>A0AA39WC15_9PEZI</name>
<feature type="region of interest" description="Disordered" evidence="1">
    <location>
        <begin position="1"/>
        <end position="48"/>
    </location>
</feature>
<evidence type="ECO:0000313" key="2">
    <source>
        <dbReference type="EMBL" id="KAK0611530.1"/>
    </source>
</evidence>
<evidence type="ECO:0000256" key="1">
    <source>
        <dbReference type="SAM" id="MobiDB-lite"/>
    </source>
</evidence>
<comment type="caution">
    <text evidence="2">The sequence shown here is derived from an EMBL/GenBank/DDBJ whole genome shotgun (WGS) entry which is preliminary data.</text>
</comment>
<protein>
    <submittedName>
        <fullName evidence="2">Uncharacterized protein</fullName>
    </submittedName>
</protein>
<dbReference type="EMBL" id="JAULSU010000007">
    <property type="protein sequence ID" value="KAK0611530.1"/>
    <property type="molecule type" value="Genomic_DNA"/>
</dbReference>
<accession>A0AA39WC15</accession>
<gene>
    <name evidence="2" type="ORF">B0T14DRAFT_330526</name>
</gene>
<dbReference type="AlphaFoldDB" id="A0AA39WC15"/>
<organism evidence="2 3">
    <name type="scientific">Immersiella caudata</name>
    <dbReference type="NCBI Taxonomy" id="314043"/>
    <lineage>
        <taxon>Eukaryota</taxon>
        <taxon>Fungi</taxon>
        <taxon>Dikarya</taxon>
        <taxon>Ascomycota</taxon>
        <taxon>Pezizomycotina</taxon>
        <taxon>Sordariomycetes</taxon>
        <taxon>Sordariomycetidae</taxon>
        <taxon>Sordariales</taxon>
        <taxon>Lasiosphaeriaceae</taxon>
        <taxon>Immersiella</taxon>
    </lineage>
</organism>